<dbReference type="OrthoDB" id="7305302at2"/>
<keyword evidence="6" id="KW-1185">Reference proteome</keyword>
<dbReference type="Pfam" id="PF01814">
    <property type="entry name" value="Hemerythrin"/>
    <property type="match status" value="1"/>
</dbReference>
<dbReference type="InterPro" id="IPR035938">
    <property type="entry name" value="Hemerythrin-like_sf"/>
</dbReference>
<dbReference type="Gene3D" id="1.20.120.50">
    <property type="entry name" value="Hemerythrin-like"/>
    <property type="match status" value="1"/>
</dbReference>
<dbReference type="CDD" id="cd12107">
    <property type="entry name" value="Hemerythrin"/>
    <property type="match status" value="1"/>
</dbReference>
<dbReference type="STRING" id="28181.BEN30_02735"/>
<keyword evidence="2" id="KW-0479">Metal-binding</keyword>
<dbReference type="Proteomes" id="UP000095347">
    <property type="component" value="Unassembled WGS sequence"/>
</dbReference>
<sequence length="156" mass="18131">MRTQMDGHELLKVLSSNKLGGHKMTIEWNDKLSVGNEAIDEDHKHLVKLINAYEKAVSENNLKVLGLAFTALEKYAHEHFEREEKIQQAVHYPHRNSHREAHKALLQAVEAKHKQIENHEKINIEELSSFLRSWLIDHVVKEDMKLKPYLTGGRTQ</sequence>
<dbReference type="InterPro" id="IPR050669">
    <property type="entry name" value="Hemerythrin"/>
</dbReference>
<evidence type="ECO:0000313" key="5">
    <source>
        <dbReference type="EMBL" id="OEJ69485.1"/>
    </source>
</evidence>
<dbReference type="SUPFAM" id="SSF47188">
    <property type="entry name" value="Hemerythrin-like"/>
    <property type="match status" value="1"/>
</dbReference>
<dbReference type="NCBIfam" id="TIGR02481">
    <property type="entry name" value="hemeryth_dom"/>
    <property type="match status" value="1"/>
</dbReference>
<dbReference type="EMBL" id="MCGG01000006">
    <property type="protein sequence ID" value="OEJ69485.1"/>
    <property type="molecule type" value="Genomic_DNA"/>
</dbReference>
<accession>A0A1E5QBN9</accession>
<dbReference type="InterPro" id="IPR012312">
    <property type="entry name" value="Hemerythrin-like"/>
</dbReference>
<keyword evidence="3" id="KW-0408">Iron</keyword>
<dbReference type="PANTHER" id="PTHR37164:SF1">
    <property type="entry name" value="BACTERIOHEMERYTHRIN"/>
    <property type="match status" value="1"/>
</dbReference>
<feature type="domain" description="Hemerythrin-like" evidence="4">
    <location>
        <begin position="35"/>
        <end position="150"/>
    </location>
</feature>
<comment type="similarity">
    <text evidence="1">Belongs to the hemerythrin family.</text>
</comment>
<reference evidence="6" key="1">
    <citation type="submission" date="2016-07" db="EMBL/GenBank/DDBJ databases">
        <authorList>
            <person name="Florea S."/>
            <person name="Webb J.S."/>
            <person name="Jaromczyk J."/>
            <person name="Schardl C.L."/>
        </authorList>
    </citation>
    <scope>NUCLEOTIDE SEQUENCE [LARGE SCALE GENOMIC DNA]</scope>
    <source>
        <strain evidence="6">MV-1</strain>
    </source>
</reference>
<name>A0A1E5QBN9_9PROT</name>
<dbReference type="AlphaFoldDB" id="A0A1E5QBN9"/>
<evidence type="ECO:0000256" key="3">
    <source>
        <dbReference type="ARBA" id="ARBA00023004"/>
    </source>
</evidence>
<dbReference type="PANTHER" id="PTHR37164">
    <property type="entry name" value="BACTERIOHEMERYTHRIN"/>
    <property type="match status" value="1"/>
</dbReference>
<organism evidence="5 6">
    <name type="scientific">Magnetovibrio blakemorei</name>
    <dbReference type="NCBI Taxonomy" id="28181"/>
    <lineage>
        <taxon>Bacteria</taxon>
        <taxon>Pseudomonadati</taxon>
        <taxon>Pseudomonadota</taxon>
        <taxon>Alphaproteobacteria</taxon>
        <taxon>Rhodospirillales</taxon>
        <taxon>Magnetovibrionaceae</taxon>
        <taxon>Magnetovibrio</taxon>
    </lineage>
</organism>
<gene>
    <name evidence="5" type="ORF">BEN30_02735</name>
</gene>
<dbReference type="GO" id="GO:0046872">
    <property type="term" value="F:metal ion binding"/>
    <property type="evidence" value="ECO:0007669"/>
    <property type="project" value="UniProtKB-KW"/>
</dbReference>
<evidence type="ECO:0000256" key="2">
    <source>
        <dbReference type="ARBA" id="ARBA00022723"/>
    </source>
</evidence>
<comment type="caution">
    <text evidence="5">The sequence shown here is derived from an EMBL/GenBank/DDBJ whole genome shotgun (WGS) entry which is preliminary data.</text>
</comment>
<dbReference type="NCBIfam" id="NF033749">
    <property type="entry name" value="bact_hemeryth"/>
    <property type="match status" value="1"/>
</dbReference>
<proteinExistence type="inferred from homology"/>
<protein>
    <recommendedName>
        <fullName evidence="4">Hemerythrin-like domain-containing protein</fullName>
    </recommendedName>
</protein>
<evidence type="ECO:0000313" key="6">
    <source>
        <dbReference type="Proteomes" id="UP000095347"/>
    </source>
</evidence>
<evidence type="ECO:0000259" key="4">
    <source>
        <dbReference type="Pfam" id="PF01814"/>
    </source>
</evidence>
<evidence type="ECO:0000256" key="1">
    <source>
        <dbReference type="ARBA" id="ARBA00010587"/>
    </source>
</evidence>
<dbReference type="InterPro" id="IPR012827">
    <property type="entry name" value="Hemerythrin_metal-bd"/>
</dbReference>